<name>A0A5S3PBL5_9RHOB</name>
<evidence type="ECO:0000256" key="1">
    <source>
        <dbReference type="SAM" id="MobiDB-lite"/>
    </source>
</evidence>
<sequence length="206" mass="22639">MTQAPSFWDRRRAAVRAEADAEAQRQTHLAQTEAEATQADLTDDELLEALDLPDPDTLGAGDDFTAFMAKAVPHHLRNRALRKLWRSNPVLACVDGLNDYDDDYLTGSFGNAPIKTGYQVGKGMMAHLIEMQRQAEAAAAAASDDPDTTPDPAVQAEPLPAVTAPEPSEQHMAEAEVIDEPDEDEDEHVSVIVPRRMQFTFEEDRA</sequence>
<feature type="region of interest" description="Disordered" evidence="1">
    <location>
        <begin position="136"/>
        <end position="206"/>
    </location>
</feature>
<accession>A0A5S3PBL5</accession>
<dbReference type="AlphaFoldDB" id="A0A5S3PBL5"/>
<feature type="compositionally biased region" description="Basic and acidic residues" evidence="1">
    <location>
        <begin position="8"/>
        <end position="25"/>
    </location>
</feature>
<proteinExistence type="predicted"/>
<gene>
    <name evidence="2" type="ORF">FDT80_14530</name>
</gene>
<reference evidence="2 3" key="1">
    <citation type="submission" date="2019-05" db="EMBL/GenBank/DDBJ databases">
        <title>Sulfitobacter sabulilitoris sp. nov., isolated from a marine sand.</title>
        <authorList>
            <person name="Yoon J.-H."/>
        </authorList>
    </citation>
    <scope>NUCLEOTIDE SEQUENCE [LARGE SCALE GENOMIC DNA]</scope>
    <source>
        <strain evidence="2 3">HSMS-29</strain>
    </source>
</reference>
<protein>
    <submittedName>
        <fullName evidence="2">DUF3306 domain-containing protein</fullName>
    </submittedName>
</protein>
<comment type="caution">
    <text evidence="2">The sequence shown here is derived from an EMBL/GenBank/DDBJ whole genome shotgun (WGS) entry which is preliminary data.</text>
</comment>
<dbReference type="Pfam" id="PF11748">
    <property type="entry name" value="DUF3306"/>
    <property type="match status" value="1"/>
</dbReference>
<dbReference type="Proteomes" id="UP000309550">
    <property type="component" value="Unassembled WGS sequence"/>
</dbReference>
<dbReference type="OrthoDB" id="8100830at2"/>
<keyword evidence="3" id="KW-1185">Reference proteome</keyword>
<dbReference type="InterPro" id="IPR021735">
    <property type="entry name" value="DUF3306"/>
</dbReference>
<evidence type="ECO:0000313" key="3">
    <source>
        <dbReference type="Proteomes" id="UP000309550"/>
    </source>
</evidence>
<dbReference type="RefSeq" id="WP_138663040.1">
    <property type="nucleotide sequence ID" value="NZ_VANS01000004.1"/>
</dbReference>
<feature type="compositionally biased region" description="Acidic residues" evidence="1">
    <location>
        <begin position="176"/>
        <end position="187"/>
    </location>
</feature>
<organism evidence="2 3">
    <name type="scientific">Sulfitobacter sabulilitoris</name>
    <dbReference type="NCBI Taxonomy" id="2562655"/>
    <lineage>
        <taxon>Bacteria</taxon>
        <taxon>Pseudomonadati</taxon>
        <taxon>Pseudomonadota</taxon>
        <taxon>Alphaproteobacteria</taxon>
        <taxon>Rhodobacterales</taxon>
        <taxon>Roseobacteraceae</taxon>
        <taxon>Sulfitobacter</taxon>
    </lineage>
</organism>
<evidence type="ECO:0000313" key="2">
    <source>
        <dbReference type="EMBL" id="TMM51080.1"/>
    </source>
</evidence>
<dbReference type="EMBL" id="VANS01000004">
    <property type="protein sequence ID" value="TMM51080.1"/>
    <property type="molecule type" value="Genomic_DNA"/>
</dbReference>
<feature type="region of interest" description="Disordered" evidence="1">
    <location>
        <begin position="1"/>
        <end position="38"/>
    </location>
</feature>